<name>A0A8T4GYP0_9EURY</name>
<feature type="compositionally biased region" description="Basic and acidic residues" evidence="1">
    <location>
        <begin position="48"/>
        <end position="57"/>
    </location>
</feature>
<keyword evidence="3" id="KW-1185">Reference proteome</keyword>
<dbReference type="AlphaFoldDB" id="A0A8T4GYP0"/>
<feature type="compositionally biased region" description="Low complexity" evidence="1">
    <location>
        <begin position="35"/>
        <end position="47"/>
    </location>
</feature>
<reference evidence="2" key="1">
    <citation type="submission" date="2021-03" db="EMBL/GenBank/DDBJ databases">
        <title>Genomic Encyclopedia of Type Strains, Phase IV (KMG-IV): sequencing the most valuable type-strain genomes for metagenomic binning, comparative biology and taxonomic classification.</title>
        <authorList>
            <person name="Goeker M."/>
        </authorList>
    </citation>
    <scope>NUCLEOTIDE SEQUENCE</scope>
    <source>
        <strain evidence="2">DSM 26232</strain>
    </source>
</reference>
<comment type="caution">
    <text evidence="2">The sequence shown here is derived from an EMBL/GenBank/DDBJ whole genome shotgun (WGS) entry which is preliminary data.</text>
</comment>
<protein>
    <submittedName>
        <fullName evidence="2">Uncharacterized protein</fullName>
    </submittedName>
</protein>
<evidence type="ECO:0000313" key="2">
    <source>
        <dbReference type="EMBL" id="MBP1988139.1"/>
    </source>
</evidence>
<accession>A0A8T4GYP0</accession>
<dbReference type="EMBL" id="JAGGLC010000006">
    <property type="protein sequence ID" value="MBP1988139.1"/>
    <property type="molecule type" value="Genomic_DNA"/>
</dbReference>
<evidence type="ECO:0000313" key="3">
    <source>
        <dbReference type="Proteomes" id="UP000823736"/>
    </source>
</evidence>
<sequence>MRRHGERSSANGTHTGSHREAGEVSADSDAGPSQTAADGGTAGAVDPAVDRDAEKTDGGSASVATPRR</sequence>
<organism evidence="2 3">
    <name type="scientific">Halolamina salifodinae</name>
    <dbReference type="NCBI Taxonomy" id="1202767"/>
    <lineage>
        <taxon>Archaea</taxon>
        <taxon>Methanobacteriati</taxon>
        <taxon>Methanobacteriota</taxon>
        <taxon>Stenosarchaea group</taxon>
        <taxon>Halobacteria</taxon>
        <taxon>Halobacteriales</taxon>
        <taxon>Haloferacaceae</taxon>
    </lineage>
</organism>
<feature type="region of interest" description="Disordered" evidence="1">
    <location>
        <begin position="1"/>
        <end position="68"/>
    </location>
</feature>
<gene>
    <name evidence="2" type="ORF">J2753_002651</name>
</gene>
<proteinExistence type="predicted"/>
<evidence type="ECO:0000256" key="1">
    <source>
        <dbReference type="SAM" id="MobiDB-lite"/>
    </source>
</evidence>
<dbReference type="Proteomes" id="UP000823736">
    <property type="component" value="Unassembled WGS sequence"/>
</dbReference>